<dbReference type="PROSITE" id="PS50263">
    <property type="entry name" value="CN_HYDROLASE"/>
    <property type="match status" value="1"/>
</dbReference>
<gene>
    <name evidence="2" type="ORF">Pflav_049370</name>
</gene>
<feature type="domain" description="CN hydrolase" evidence="1">
    <location>
        <begin position="4"/>
        <end position="122"/>
    </location>
</feature>
<reference evidence="2 3" key="1">
    <citation type="submission" date="2020-03" db="EMBL/GenBank/DDBJ databases">
        <title>Whole genome shotgun sequence of Phytohabitans flavus NBRC 107702.</title>
        <authorList>
            <person name="Komaki H."/>
            <person name="Tamura T."/>
        </authorList>
    </citation>
    <scope>NUCLEOTIDE SEQUENCE [LARGE SCALE GENOMIC DNA]</scope>
    <source>
        <strain evidence="2 3">NBRC 107702</strain>
    </source>
</reference>
<name>A0A6F8XXK6_9ACTN</name>
<dbReference type="AlphaFoldDB" id="A0A6F8XXK6"/>
<dbReference type="Gene3D" id="3.60.110.10">
    <property type="entry name" value="Carbon-nitrogen hydrolase"/>
    <property type="match status" value="1"/>
</dbReference>
<sequence length="122" mass="12677">MRPLTVAAVQAEATPGDVAGNAARAARWARIAADQGATVVVQPELFLPAYDPPALRASPATTDVAADDGGWVADARLDPLRAAAAERVATLDVAEVERVRGAHQMLAEHRADLGTDRCLLSG</sequence>
<proteinExistence type="predicted"/>
<dbReference type="Proteomes" id="UP000502508">
    <property type="component" value="Chromosome"/>
</dbReference>
<protein>
    <recommendedName>
        <fullName evidence="1">CN hydrolase domain-containing protein</fullName>
    </recommendedName>
</protein>
<dbReference type="InterPro" id="IPR036526">
    <property type="entry name" value="C-N_Hydrolase_sf"/>
</dbReference>
<dbReference type="Pfam" id="PF00795">
    <property type="entry name" value="CN_hydrolase"/>
    <property type="match status" value="1"/>
</dbReference>
<reference evidence="2 3" key="2">
    <citation type="submission" date="2020-03" db="EMBL/GenBank/DDBJ databases">
        <authorList>
            <person name="Ichikawa N."/>
            <person name="Kimura A."/>
            <person name="Kitahashi Y."/>
            <person name="Uohara A."/>
        </authorList>
    </citation>
    <scope>NUCLEOTIDE SEQUENCE [LARGE SCALE GENOMIC DNA]</scope>
    <source>
        <strain evidence="2 3">NBRC 107702</strain>
    </source>
</reference>
<dbReference type="InterPro" id="IPR003010">
    <property type="entry name" value="C-N_Hydrolase"/>
</dbReference>
<evidence type="ECO:0000313" key="2">
    <source>
        <dbReference type="EMBL" id="BCB78527.1"/>
    </source>
</evidence>
<dbReference type="SUPFAM" id="SSF56317">
    <property type="entry name" value="Carbon-nitrogen hydrolase"/>
    <property type="match status" value="1"/>
</dbReference>
<evidence type="ECO:0000259" key="1">
    <source>
        <dbReference type="PROSITE" id="PS50263"/>
    </source>
</evidence>
<organism evidence="2 3">
    <name type="scientific">Phytohabitans flavus</name>
    <dbReference type="NCBI Taxonomy" id="1076124"/>
    <lineage>
        <taxon>Bacteria</taxon>
        <taxon>Bacillati</taxon>
        <taxon>Actinomycetota</taxon>
        <taxon>Actinomycetes</taxon>
        <taxon>Micromonosporales</taxon>
        <taxon>Micromonosporaceae</taxon>
    </lineage>
</organism>
<evidence type="ECO:0000313" key="3">
    <source>
        <dbReference type="Proteomes" id="UP000502508"/>
    </source>
</evidence>
<dbReference type="EMBL" id="AP022870">
    <property type="protein sequence ID" value="BCB78527.1"/>
    <property type="molecule type" value="Genomic_DNA"/>
</dbReference>
<keyword evidence="3" id="KW-1185">Reference proteome</keyword>
<dbReference type="KEGG" id="pfla:Pflav_049370"/>
<accession>A0A6F8XXK6</accession>
<dbReference type="RefSeq" id="WP_173038164.1">
    <property type="nucleotide sequence ID" value="NZ_AP022870.1"/>
</dbReference>